<dbReference type="EMBL" id="KL367556">
    <property type="protein sequence ID" value="KFD64444.1"/>
    <property type="molecule type" value="Genomic_DNA"/>
</dbReference>
<keyword evidence="3" id="KW-1185">Reference proteome</keyword>
<organism evidence="2">
    <name type="scientific">Trichuris suis</name>
    <name type="common">pig whipworm</name>
    <dbReference type="NCBI Taxonomy" id="68888"/>
    <lineage>
        <taxon>Eukaryota</taxon>
        <taxon>Metazoa</taxon>
        <taxon>Ecdysozoa</taxon>
        <taxon>Nematoda</taxon>
        <taxon>Enoplea</taxon>
        <taxon>Dorylaimia</taxon>
        <taxon>Trichinellida</taxon>
        <taxon>Trichuridae</taxon>
        <taxon>Trichuris</taxon>
    </lineage>
</organism>
<evidence type="ECO:0000313" key="1">
    <source>
        <dbReference type="EMBL" id="KFD54636.1"/>
    </source>
</evidence>
<evidence type="ECO:0000313" key="3">
    <source>
        <dbReference type="Proteomes" id="UP000030764"/>
    </source>
</evidence>
<dbReference type="Proteomes" id="UP000030758">
    <property type="component" value="Unassembled WGS sequence"/>
</dbReference>
<evidence type="ECO:0000313" key="2">
    <source>
        <dbReference type="EMBL" id="KFD64444.1"/>
    </source>
</evidence>
<reference evidence="2 3" key="1">
    <citation type="journal article" date="2014" name="Nat. Genet.">
        <title>Genome and transcriptome of the porcine whipworm Trichuris suis.</title>
        <authorList>
            <person name="Jex A.R."/>
            <person name="Nejsum P."/>
            <person name="Schwarz E.M."/>
            <person name="Hu L."/>
            <person name="Young N.D."/>
            <person name="Hall R.S."/>
            <person name="Korhonen P.K."/>
            <person name="Liao S."/>
            <person name="Thamsborg S."/>
            <person name="Xia J."/>
            <person name="Xu P."/>
            <person name="Wang S."/>
            <person name="Scheerlinck J.P."/>
            <person name="Hofmann A."/>
            <person name="Sternberg P.W."/>
            <person name="Wang J."/>
            <person name="Gasser R.B."/>
        </authorList>
    </citation>
    <scope>NUCLEOTIDE SEQUENCE [LARGE SCALE GENOMIC DNA]</scope>
    <source>
        <strain evidence="2">DCEP-RM93F</strain>
        <strain evidence="1">DCEP-RM93M</strain>
    </source>
</reference>
<accession>A0A085N4P8</accession>
<sequence>MFFGVLTTSPEKIEGLRRVQAGRDKDYEDFVSGREPPRKRRRYVLVDRRILRIVNAFTRSRMSIICAGVRFNLT</sequence>
<dbReference type="AlphaFoldDB" id="A0A085N4P8"/>
<gene>
    <name evidence="1" type="ORF">M513_04336</name>
    <name evidence="2" type="ORF">M514_04336</name>
</gene>
<dbReference type="Proteomes" id="UP000030764">
    <property type="component" value="Unassembled WGS sequence"/>
</dbReference>
<proteinExistence type="predicted"/>
<protein>
    <submittedName>
        <fullName evidence="2">Uncharacterized protein</fullName>
    </submittedName>
</protein>
<dbReference type="EMBL" id="KL363205">
    <property type="protein sequence ID" value="KFD54636.1"/>
    <property type="molecule type" value="Genomic_DNA"/>
</dbReference>
<name>A0A085N4P8_9BILA</name>